<dbReference type="GO" id="GO:0005524">
    <property type="term" value="F:ATP binding"/>
    <property type="evidence" value="ECO:0007669"/>
    <property type="project" value="UniProtKB-UniRule"/>
</dbReference>
<dbReference type="EMBL" id="GL377565">
    <property type="protein sequence ID" value="EFJ38209.1"/>
    <property type="molecule type" value="Genomic_DNA"/>
</dbReference>
<gene>
    <name evidence="7" type="ORF">SELMODRAFT_73314</name>
</gene>
<feature type="non-terminal residue" evidence="7">
    <location>
        <position position="1"/>
    </location>
</feature>
<dbReference type="InterPro" id="IPR052059">
    <property type="entry name" value="CR_Ser/Thr_kinase"/>
</dbReference>
<dbReference type="Proteomes" id="UP000001514">
    <property type="component" value="Unassembled WGS sequence"/>
</dbReference>
<sequence>ELKNATRNFSSENKLGQGGFGAVYKGVLPSGTVVAIKELSSKSQQGSREFLNEVTLISSVQHRNLVKLHGCCIDGDHRLLVYEFLENNSLHHVLLCKLFQNAYRV</sequence>
<proteinExistence type="predicted"/>
<keyword evidence="8" id="KW-1185">Reference proteome</keyword>
<dbReference type="HOGENOM" id="CLU_000288_139_3_1"/>
<dbReference type="AlphaFoldDB" id="D8QP32"/>
<feature type="domain" description="Protein kinase" evidence="6">
    <location>
        <begin position="9"/>
        <end position="105"/>
    </location>
</feature>
<dbReference type="OrthoDB" id="663146at2759"/>
<accession>D8QP32</accession>
<keyword evidence="2 5" id="KW-0547">Nucleotide-binding</keyword>
<evidence type="ECO:0000256" key="4">
    <source>
        <dbReference type="ARBA" id="ARBA00022840"/>
    </source>
</evidence>
<evidence type="ECO:0000256" key="2">
    <source>
        <dbReference type="ARBA" id="ARBA00022741"/>
    </source>
</evidence>
<dbReference type="OMA" id="TEMIANK"/>
<dbReference type="GO" id="GO:0004672">
    <property type="term" value="F:protein kinase activity"/>
    <property type="evidence" value="ECO:0007669"/>
    <property type="project" value="InterPro"/>
</dbReference>
<protein>
    <recommendedName>
        <fullName evidence="6">Protein kinase domain-containing protein</fullName>
    </recommendedName>
</protein>
<evidence type="ECO:0000256" key="1">
    <source>
        <dbReference type="ARBA" id="ARBA00022679"/>
    </source>
</evidence>
<dbReference type="InterPro" id="IPR000719">
    <property type="entry name" value="Prot_kinase_dom"/>
</dbReference>
<keyword evidence="4 5" id="KW-0067">ATP-binding</keyword>
<dbReference type="PANTHER" id="PTHR47973">
    <property type="entry name" value="CYSTEINE-RICH RECEPTOR-LIKE PROTEIN KINASE 3"/>
    <property type="match status" value="1"/>
</dbReference>
<organism evidence="8">
    <name type="scientific">Selaginella moellendorffii</name>
    <name type="common">Spikemoss</name>
    <dbReference type="NCBI Taxonomy" id="88036"/>
    <lineage>
        <taxon>Eukaryota</taxon>
        <taxon>Viridiplantae</taxon>
        <taxon>Streptophyta</taxon>
        <taxon>Embryophyta</taxon>
        <taxon>Tracheophyta</taxon>
        <taxon>Lycopodiopsida</taxon>
        <taxon>Selaginellales</taxon>
        <taxon>Selaginellaceae</taxon>
        <taxon>Selaginella</taxon>
    </lineage>
</organism>
<dbReference type="InterPro" id="IPR017441">
    <property type="entry name" value="Protein_kinase_ATP_BS"/>
</dbReference>
<dbReference type="KEGG" id="smo:SELMODRAFT_73314"/>
<dbReference type="PROSITE" id="PS00107">
    <property type="entry name" value="PROTEIN_KINASE_ATP"/>
    <property type="match status" value="1"/>
</dbReference>
<reference evidence="7 8" key="1">
    <citation type="journal article" date="2011" name="Science">
        <title>The Selaginella genome identifies genetic changes associated with the evolution of vascular plants.</title>
        <authorList>
            <person name="Banks J.A."/>
            <person name="Nishiyama T."/>
            <person name="Hasebe M."/>
            <person name="Bowman J.L."/>
            <person name="Gribskov M."/>
            <person name="dePamphilis C."/>
            <person name="Albert V.A."/>
            <person name="Aono N."/>
            <person name="Aoyama T."/>
            <person name="Ambrose B.A."/>
            <person name="Ashton N.W."/>
            <person name="Axtell M.J."/>
            <person name="Barker E."/>
            <person name="Barker M.S."/>
            <person name="Bennetzen J.L."/>
            <person name="Bonawitz N.D."/>
            <person name="Chapple C."/>
            <person name="Cheng C."/>
            <person name="Correa L.G."/>
            <person name="Dacre M."/>
            <person name="DeBarry J."/>
            <person name="Dreyer I."/>
            <person name="Elias M."/>
            <person name="Engstrom E.M."/>
            <person name="Estelle M."/>
            <person name="Feng L."/>
            <person name="Finet C."/>
            <person name="Floyd S.K."/>
            <person name="Frommer W.B."/>
            <person name="Fujita T."/>
            <person name="Gramzow L."/>
            <person name="Gutensohn M."/>
            <person name="Harholt J."/>
            <person name="Hattori M."/>
            <person name="Heyl A."/>
            <person name="Hirai T."/>
            <person name="Hiwatashi Y."/>
            <person name="Ishikawa M."/>
            <person name="Iwata M."/>
            <person name="Karol K.G."/>
            <person name="Koehler B."/>
            <person name="Kolukisaoglu U."/>
            <person name="Kubo M."/>
            <person name="Kurata T."/>
            <person name="Lalonde S."/>
            <person name="Li K."/>
            <person name="Li Y."/>
            <person name="Litt A."/>
            <person name="Lyons E."/>
            <person name="Manning G."/>
            <person name="Maruyama T."/>
            <person name="Michael T.P."/>
            <person name="Mikami K."/>
            <person name="Miyazaki S."/>
            <person name="Morinaga S."/>
            <person name="Murata T."/>
            <person name="Mueller-Roeber B."/>
            <person name="Nelson D.R."/>
            <person name="Obara M."/>
            <person name="Oguri Y."/>
            <person name="Olmstead R.G."/>
            <person name="Onodera N."/>
            <person name="Petersen B.L."/>
            <person name="Pils B."/>
            <person name="Prigge M."/>
            <person name="Rensing S.A."/>
            <person name="Riano-Pachon D.M."/>
            <person name="Roberts A.W."/>
            <person name="Sato Y."/>
            <person name="Scheller H.V."/>
            <person name="Schulz B."/>
            <person name="Schulz C."/>
            <person name="Shakirov E.V."/>
            <person name="Shibagaki N."/>
            <person name="Shinohara N."/>
            <person name="Shippen D.E."/>
            <person name="Soerensen I."/>
            <person name="Sotooka R."/>
            <person name="Sugimoto N."/>
            <person name="Sugita M."/>
            <person name="Sumikawa N."/>
            <person name="Tanurdzic M."/>
            <person name="Theissen G."/>
            <person name="Ulvskov P."/>
            <person name="Wakazuki S."/>
            <person name="Weng J.K."/>
            <person name="Willats W.W."/>
            <person name="Wipf D."/>
            <person name="Wolf P.G."/>
            <person name="Yang L."/>
            <person name="Zimmer A.D."/>
            <person name="Zhu Q."/>
            <person name="Mitros T."/>
            <person name="Hellsten U."/>
            <person name="Loque D."/>
            <person name="Otillar R."/>
            <person name="Salamov A."/>
            <person name="Schmutz J."/>
            <person name="Shapiro H."/>
            <person name="Lindquist E."/>
            <person name="Lucas S."/>
            <person name="Rokhsar D."/>
            <person name="Grigoriev I.V."/>
        </authorList>
    </citation>
    <scope>NUCLEOTIDE SEQUENCE [LARGE SCALE GENOMIC DNA]</scope>
</reference>
<evidence type="ECO:0000256" key="3">
    <source>
        <dbReference type="ARBA" id="ARBA00022777"/>
    </source>
</evidence>
<feature type="binding site" evidence="5">
    <location>
        <position position="37"/>
    </location>
    <ligand>
        <name>ATP</name>
        <dbReference type="ChEBI" id="CHEBI:30616"/>
    </ligand>
</feature>
<evidence type="ECO:0000313" key="7">
    <source>
        <dbReference type="EMBL" id="EFJ38209.1"/>
    </source>
</evidence>
<name>D8QP32_SELML</name>
<dbReference type="SUPFAM" id="SSF56112">
    <property type="entry name" value="Protein kinase-like (PK-like)"/>
    <property type="match status" value="1"/>
</dbReference>
<dbReference type="PROSITE" id="PS50011">
    <property type="entry name" value="PROTEIN_KINASE_DOM"/>
    <property type="match status" value="1"/>
</dbReference>
<dbReference type="InterPro" id="IPR001245">
    <property type="entry name" value="Ser-Thr/Tyr_kinase_cat_dom"/>
</dbReference>
<dbReference type="Gramene" id="EFJ38209">
    <property type="protein sequence ID" value="EFJ38209"/>
    <property type="gene ID" value="SELMODRAFT_73314"/>
</dbReference>
<evidence type="ECO:0000256" key="5">
    <source>
        <dbReference type="PROSITE-ProRule" id="PRU10141"/>
    </source>
</evidence>
<keyword evidence="1" id="KW-0808">Transferase</keyword>
<dbReference type="Pfam" id="PF07714">
    <property type="entry name" value="PK_Tyr_Ser-Thr"/>
    <property type="match status" value="1"/>
</dbReference>
<dbReference type="Gene3D" id="3.30.200.20">
    <property type="entry name" value="Phosphorylase Kinase, domain 1"/>
    <property type="match status" value="1"/>
</dbReference>
<keyword evidence="3" id="KW-0418">Kinase</keyword>
<dbReference type="InParanoid" id="D8QP32"/>
<dbReference type="InterPro" id="IPR011009">
    <property type="entry name" value="Kinase-like_dom_sf"/>
</dbReference>
<evidence type="ECO:0000259" key="6">
    <source>
        <dbReference type="PROSITE" id="PS50011"/>
    </source>
</evidence>
<dbReference type="FunFam" id="3.30.200.20:FF:000421">
    <property type="entry name" value="Serine/threonine-protein kinase receptor"/>
    <property type="match status" value="1"/>
</dbReference>
<evidence type="ECO:0000313" key="8">
    <source>
        <dbReference type="Proteomes" id="UP000001514"/>
    </source>
</evidence>